<dbReference type="InterPro" id="IPR046184">
    <property type="entry name" value="DUF6212"/>
</dbReference>
<dbReference type="AlphaFoldDB" id="A0A2P7B510"/>
<dbReference type="Pfam" id="PF19717">
    <property type="entry name" value="DUF6212"/>
    <property type="match status" value="1"/>
</dbReference>
<dbReference type="Proteomes" id="UP000241764">
    <property type="component" value="Unassembled WGS sequence"/>
</dbReference>
<evidence type="ECO:0000313" key="2">
    <source>
        <dbReference type="EMBL" id="PSH61558.1"/>
    </source>
</evidence>
<protein>
    <submittedName>
        <fullName evidence="2">Uncharacterized protein</fullName>
    </submittedName>
</protein>
<comment type="caution">
    <text evidence="2">The sequence shown here is derived from an EMBL/GenBank/DDBJ whole genome shotgun (WGS) entry which is preliminary data.</text>
</comment>
<evidence type="ECO:0000313" key="3">
    <source>
        <dbReference type="Proteomes" id="UP000241764"/>
    </source>
</evidence>
<name>A0A2P7B510_9HYPH</name>
<dbReference type="OrthoDB" id="8116320at2"/>
<organism evidence="2 3">
    <name type="scientific">Phyllobacterium sophorae</name>
    <dbReference type="NCBI Taxonomy" id="1520277"/>
    <lineage>
        <taxon>Bacteria</taxon>
        <taxon>Pseudomonadati</taxon>
        <taxon>Pseudomonadota</taxon>
        <taxon>Alphaproteobacteria</taxon>
        <taxon>Hyphomicrobiales</taxon>
        <taxon>Phyllobacteriaceae</taxon>
        <taxon>Phyllobacterium</taxon>
    </lineage>
</organism>
<keyword evidence="3" id="KW-1185">Reference proteome</keyword>
<feature type="coiled-coil region" evidence="1">
    <location>
        <begin position="117"/>
        <end position="144"/>
    </location>
</feature>
<dbReference type="RefSeq" id="WP_106666234.1">
    <property type="nucleotide sequence ID" value="NZ_PGGM01000012.1"/>
</dbReference>
<reference evidence="3" key="1">
    <citation type="submission" date="2017-11" db="EMBL/GenBank/DDBJ databases">
        <authorList>
            <person name="Kuznetsova I."/>
            <person name="Sazanova A."/>
            <person name="Chirak E."/>
            <person name="Safronova V."/>
            <person name="Willems A."/>
        </authorList>
    </citation>
    <scope>NUCLEOTIDE SEQUENCE [LARGE SCALE GENOMIC DNA]</scope>
    <source>
        <strain evidence="3">CCBAU 03422</strain>
    </source>
</reference>
<accession>A0A2P7B510</accession>
<dbReference type="EMBL" id="PGGM01000012">
    <property type="protein sequence ID" value="PSH61558.1"/>
    <property type="molecule type" value="Genomic_DNA"/>
</dbReference>
<proteinExistence type="predicted"/>
<gene>
    <name evidence="2" type="ORF">CU103_22345</name>
</gene>
<evidence type="ECO:0000256" key="1">
    <source>
        <dbReference type="SAM" id="Coils"/>
    </source>
</evidence>
<sequence length="503" mass="53990">MLRASAELLPVLYSGRPKILVVKPRTLSWSFVPPTDALCWLVAETSNGTDFVLLNQDDGAAEIDWHTIELPPTNVWAVWSPEGAVPLAGLADWWSRVGGAEPIFVHGDAATLSAVLIERSLAEVDRLTRANQLLIEDLASLRESWAHNVRLPPELEELLANLRVAPPRLVFETPAAYGDTAVPVTGPADSISTAGLRQRLPIGARGLLGIDLHLTAPGTGDGVVEVQLVAREADAELARWRMSYREINAGWLPLRLPAASTLTWRALELRIHASGGATAPRLSSAPTGLLKEYAFSRPDSGTANGTMLALRLWGGLPGVGTVASSDAAPLPANPVVAIPEHVTAAVRSTRELTWAYPYFGYLDRGRVLLRPLRVTPASAACISLPAVSGLAAVSCEAKIDDGLCKTRLLVQLVVTRSGHGPDDAEQDVGVLASSGWIELAEPLKPYTLIARLPEPESGLVDVHFFSRLPQGGTLAHGRVVFGRFEAELNERAAWNRDPVLPEL</sequence>
<keyword evidence="1" id="KW-0175">Coiled coil</keyword>